<evidence type="ECO:0000256" key="6">
    <source>
        <dbReference type="ARBA" id="ARBA00022729"/>
    </source>
</evidence>
<dbReference type="CDD" id="cd00054">
    <property type="entry name" value="EGF_CA"/>
    <property type="match status" value="1"/>
</dbReference>
<keyword evidence="10" id="KW-0865">Zymogen</keyword>
<dbReference type="Proteomes" id="UP000218231">
    <property type="component" value="Unassembled WGS sequence"/>
</dbReference>
<evidence type="ECO:0000259" key="17">
    <source>
        <dbReference type="PROSITE" id="PS01180"/>
    </source>
</evidence>
<evidence type="ECO:0000256" key="4">
    <source>
        <dbReference type="ARBA" id="ARBA00022670"/>
    </source>
</evidence>
<feature type="domain" description="CUB" evidence="17">
    <location>
        <begin position="276"/>
        <end position="389"/>
    </location>
</feature>
<dbReference type="Gene3D" id="2.60.120.290">
    <property type="entry name" value="Spermadhesin, CUB domain"/>
    <property type="match status" value="1"/>
</dbReference>
<reference evidence="19 20" key="1">
    <citation type="journal article" date="2017" name="Curr. Biol.">
        <title>Genome architecture and evolution of a unichromosomal asexual nematode.</title>
        <authorList>
            <person name="Fradin H."/>
            <person name="Zegar C."/>
            <person name="Gutwein M."/>
            <person name="Lucas J."/>
            <person name="Kovtun M."/>
            <person name="Corcoran D."/>
            <person name="Baugh L.R."/>
            <person name="Kiontke K."/>
            <person name="Gunsalus K."/>
            <person name="Fitch D.H."/>
            <person name="Piano F."/>
        </authorList>
    </citation>
    <scope>NUCLEOTIDE SEQUENCE [LARGE SCALE GENOMIC DNA]</scope>
    <source>
        <strain evidence="19">PF1309</strain>
    </source>
</reference>
<evidence type="ECO:0000256" key="7">
    <source>
        <dbReference type="ARBA" id="ARBA00022801"/>
    </source>
</evidence>
<evidence type="ECO:0000256" key="16">
    <source>
        <dbReference type="RuleBase" id="RU361183"/>
    </source>
</evidence>
<dbReference type="CDD" id="cd00041">
    <property type="entry name" value="CUB"/>
    <property type="match status" value="1"/>
</dbReference>
<evidence type="ECO:0000256" key="1">
    <source>
        <dbReference type="ARBA" id="ARBA00004613"/>
    </source>
</evidence>
<evidence type="ECO:0000256" key="9">
    <source>
        <dbReference type="ARBA" id="ARBA00023049"/>
    </source>
</evidence>
<evidence type="ECO:0000256" key="2">
    <source>
        <dbReference type="ARBA" id="ARBA00022525"/>
    </source>
</evidence>
<dbReference type="SUPFAM" id="SSF55486">
    <property type="entry name" value="Metalloproteases ('zincins'), catalytic domain"/>
    <property type="match status" value="1"/>
</dbReference>
<evidence type="ECO:0000259" key="18">
    <source>
        <dbReference type="PROSITE" id="PS51864"/>
    </source>
</evidence>
<dbReference type="GO" id="GO:0006508">
    <property type="term" value="P:proteolysis"/>
    <property type="evidence" value="ECO:0007669"/>
    <property type="project" value="UniProtKB-KW"/>
</dbReference>
<keyword evidence="8 15" id="KW-0862">Zinc</keyword>
<name>A0A2A2J964_9BILA</name>
<evidence type="ECO:0000256" key="5">
    <source>
        <dbReference type="ARBA" id="ARBA00022723"/>
    </source>
</evidence>
<evidence type="ECO:0000256" key="12">
    <source>
        <dbReference type="ARBA" id="ARBA00023180"/>
    </source>
</evidence>
<comment type="cofactor">
    <cofactor evidence="15 16">
        <name>Zn(2+)</name>
        <dbReference type="ChEBI" id="CHEBI:29105"/>
    </cofactor>
    <text evidence="15 16">Binds 1 zinc ion per subunit.</text>
</comment>
<dbReference type="InterPro" id="IPR034035">
    <property type="entry name" value="Astacin-like_dom"/>
</dbReference>
<evidence type="ECO:0000313" key="19">
    <source>
        <dbReference type="EMBL" id="PAV58151.1"/>
    </source>
</evidence>
<evidence type="ECO:0000256" key="14">
    <source>
        <dbReference type="PROSITE-ProRule" id="PRU00059"/>
    </source>
</evidence>
<keyword evidence="20" id="KW-1185">Reference proteome</keyword>
<feature type="domain" description="Peptidase M12A" evidence="18">
    <location>
        <begin position="100"/>
        <end position="242"/>
    </location>
</feature>
<keyword evidence="5 15" id="KW-0479">Metal-binding</keyword>
<evidence type="ECO:0000256" key="13">
    <source>
        <dbReference type="PIRNR" id="PIRNR036365"/>
    </source>
</evidence>
<dbReference type="PROSITE" id="PS51864">
    <property type="entry name" value="ASTACIN"/>
    <property type="match status" value="1"/>
</dbReference>
<keyword evidence="9 15" id="KW-0482">Metalloprotease</keyword>
<dbReference type="GO" id="GO:0004222">
    <property type="term" value="F:metalloendopeptidase activity"/>
    <property type="evidence" value="ECO:0007669"/>
    <property type="project" value="UniProtKB-UniRule"/>
</dbReference>
<dbReference type="PROSITE" id="PS01180">
    <property type="entry name" value="CUB"/>
    <property type="match status" value="1"/>
</dbReference>
<dbReference type="SUPFAM" id="SSF49854">
    <property type="entry name" value="Spermadhesin, CUB domain"/>
    <property type="match status" value="1"/>
</dbReference>
<accession>A0A2A2J964</accession>
<dbReference type="InterPro" id="IPR006026">
    <property type="entry name" value="Peptidase_Metallo"/>
</dbReference>
<feature type="binding site" evidence="15">
    <location>
        <position position="199"/>
    </location>
    <ligand>
        <name>Zn(2+)</name>
        <dbReference type="ChEBI" id="CHEBI:29105"/>
        <note>catalytic</note>
    </ligand>
</feature>
<dbReference type="InterPro" id="IPR024079">
    <property type="entry name" value="MetalloPept_cat_dom_sf"/>
</dbReference>
<evidence type="ECO:0000256" key="8">
    <source>
        <dbReference type="ARBA" id="ARBA00022833"/>
    </source>
</evidence>
<evidence type="ECO:0000256" key="11">
    <source>
        <dbReference type="ARBA" id="ARBA00023157"/>
    </source>
</evidence>
<dbReference type="InterPro" id="IPR001506">
    <property type="entry name" value="Peptidase_M12A"/>
</dbReference>
<dbReference type="Gene3D" id="3.40.390.10">
    <property type="entry name" value="Collagenase (Catalytic Domain)"/>
    <property type="match status" value="1"/>
</dbReference>
<dbReference type="SMART" id="SM00042">
    <property type="entry name" value="CUB"/>
    <property type="match status" value="1"/>
</dbReference>
<keyword evidence="3" id="KW-0245">EGF-like domain</keyword>
<sequence>MEQPRGTRLAEAIVSEYEFQRMLTHFFRMTSKYKLTDKPQSNYAQPLSYRLVDRTEYRLNRRILRKVFESDMVLTKPQMDDVIENFRARVTGRKLGKRNAAIEGKEFRWPRGIVPYDFKENDTEWQNTILHGMSKWMKETCIRFRRRTTERDYVTFFRGGGCYSSVGRVGGRQYASIGHGCEAPGIVSHEIGHALGNWHEQSRPDRDKYINIHETHILRGSQGNFEVRSDLEETDIPYDLGSNICKQNLNCENGGYENPKNCRSCKCPQGFGGKRCERIAQSTPGCGGELFAMNYWQTLSSTVVGECHWRLLAPSGKITFEVIETKYECDSSCAENYLMIKHTAKMEQTGFRQCCNPVPGRIVSEGSQVIVSSVSNDAPANFTIRYILESASNVAPPPAEWGGHGGLTGLLGANEIGIDNTLENVVLKDLPRALQSSRGAPIGSIFSLLDSFLKNSQG</sequence>
<feature type="binding site" evidence="15">
    <location>
        <position position="189"/>
    </location>
    <ligand>
        <name>Zn(2+)</name>
        <dbReference type="ChEBI" id="CHEBI:29105"/>
        <note>catalytic</note>
    </ligand>
</feature>
<evidence type="ECO:0000313" key="20">
    <source>
        <dbReference type="Proteomes" id="UP000218231"/>
    </source>
</evidence>
<dbReference type="InterPro" id="IPR035914">
    <property type="entry name" value="Sperma_CUB_dom_sf"/>
</dbReference>
<feature type="binding site" evidence="15">
    <location>
        <position position="193"/>
    </location>
    <ligand>
        <name>Zn(2+)</name>
        <dbReference type="ChEBI" id="CHEBI:29105"/>
        <note>catalytic</note>
    </ligand>
</feature>
<evidence type="ECO:0000256" key="3">
    <source>
        <dbReference type="ARBA" id="ARBA00022536"/>
    </source>
</evidence>
<dbReference type="PIRSF" id="PIRSF036365">
    <property type="entry name" value="Astacin_nematoda"/>
    <property type="match status" value="1"/>
</dbReference>
<keyword evidence="7 15" id="KW-0378">Hydrolase</keyword>
<dbReference type="Pfam" id="PF01400">
    <property type="entry name" value="Astacin"/>
    <property type="match status" value="1"/>
</dbReference>
<dbReference type="PANTHER" id="PTHR10127">
    <property type="entry name" value="DISCOIDIN, CUB, EGF, LAMININ , AND ZINC METALLOPROTEASE DOMAIN CONTAINING"/>
    <property type="match status" value="1"/>
</dbReference>
<keyword evidence="4 15" id="KW-0645">Protease</keyword>
<dbReference type="InterPro" id="IPR000859">
    <property type="entry name" value="CUB_dom"/>
</dbReference>
<comment type="caution">
    <text evidence="14">Lacks conserved residue(s) required for the propagation of feature annotation.</text>
</comment>
<dbReference type="SMART" id="SM00235">
    <property type="entry name" value="ZnMc"/>
    <property type="match status" value="1"/>
</dbReference>
<feature type="active site" evidence="15">
    <location>
        <position position="190"/>
    </location>
</feature>
<proteinExistence type="predicted"/>
<keyword evidence="12" id="KW-0325">Glycoprotein</keyword>
<dbReference type="GO" id="GO:0008270">
    <property type="term" value="F:zinc ion binding"/>
    <property type="evidence" value="ECO:0007669"/>
    <property type="project" value="UniProtKB-UniRule"/>
</dbReference>
<dbReference type="OrthoDB" id="291007at2759"/>
<organism evidence="19 20">
    <name type="scientific">Diploscapter pachys</name>
    <dbReference type="NCBI Taxonomy" id="2018661"/>
    <lineage>
        <taxon>Eukaryota</taxon>
        <taxon>Metazoa</taxon>
        <taxon>Ecdysozoa</taxon>
        <taxon>Nematoda</taxon>
        <taxon>Chromadorea</taxon>
        <taxon>Rhabditida</taxon>
        <taxon>Rhabditina</taxon>
        <taxon>Rhabditomorpha</taxon>
        <taxon>Rhabditoidea</taxon>
        <taxon>Rhabditidae</taxon>
        <taxon>Diploscapter</taxon>
    </lineage>
</organism>
<dbReference type="AlphaFoldDB" id="A0A2A2J964"/>
<dbReference type="EMBL" id="LIAE01010598">
    <property type="protein sequence ID" value="PAV58151.1"/>
    <property type="molecule type" value="Genomic_DNA"/>
</dbReference>
<comment type="subcellular location">
    <subcellularLocation>
        <location evidence="1 13">Secreted</location>
    </subcellularLocation>
</comment>
<dbReference type="PANTHER" id="PTHR10127:SF898">
    <property type="entry name" value="ZINC METALLOPROTEINASE NAS-30"/>
    <property type="match status" value="1"/>
</dbReference>
<dbReference type="InterPro" id="IPR017050">
    <property type="entry name" value="Metallopeptidase_nem"/>
</dbReference>
<dbReference type="CDD" id="cd04280">
    <property type="entry name" value="ZnMc_astacin_like"/>
    <property type="match status" value="1"/>
</dbReference>
<gene>
    <name evidence="19" type="ORF">WR25_11777</name>
</gene>
<evidence type="ECO:0000256" key="15">
    <source>
        <dbReference type="PROSITE-ProRule" id="PRU01211"/>
    </source>
</evidence>
<evidence type="ECO:0000256" key="10">
    <source>
        <dbReference type="ARBA" id="ARBA00023145"/>
    </source>
</evidence>
<keyword evidence="11" id="KW-1015">Disulfide bond</keyword>
<keyword evidence="2 13" id="KW-0964">Secreted</keyword>
<keyword evidence="6" id="KW-0732">Signal</keyword>
<dbReference type="GO" id="GO:0005576">
    <property type="term" value="C:extracellular region"/>
    <property type="evidence" value="ECO:0007669"/>
    <property type="project" value="UniProtKB-SubCell"/>
</dbReference>
<dbReference type="GO" id="GO:0018996">
    <property type="term" value="P:molting cycle, collagen and cuticulin-based cuticle"/>
    <property type="evidence" value="ECO:0007669"/>
    <property type="project" value="InterPro"/>
</dbReference>
<dbReference type="STRING" id="2018661.A0A2A2J964"/>
<dbReference type="PRINTS" id="PR00480">
    <property type="entry name" value="ASTACIN"/>
</dbReference>
<protein>
    <recommendedName>
        <fullName evidence="13">Zinc metalloproteinase</fullName>
    </recommendedName>
</protein>
<comment type="caution">
    <text evidence="19">The sequence shown here is derived from an EMBL/GenBank/DDBJ whole genome shotgun (WGS) entry which is preliminary data.</text>
</comment>
<dbReference type="PROSITE" id="PS00022">
    <property type="entry name" value="EGF_1"/>
    <property type="match status" value="1"/>
</dbReference>
<dbReference type="InterPro" id="IPR000742">
    <property type="entry name" value="EGF"/>
</dbReference>
<dbReference type="PROSITE" id="PS01186">
    <property type="entry name" value="EGF_2"/>
    <property type="match status" value="1"/>
</dbReference>